<dbReference type="Gene3D" id="3.30.70.330">
    <property type="match status" value="2"/>
</dbReference>
<dbReference type="GO" id="GO:0003723">
    <property type="term" value="F:RNA binding"/>
    <property type="evidence" value="ECO:0007669"/>
    <property type="project" value="InterPro"/>
</dbReference>
<evidence type="ECO:0000259" key="1">
    <source>
        <dbReference type="SMART" id="SM00360"/>
    </source>
</evidence>
<dbReference type="PANTHER" id="PTHR48035">
    <property type="entry name" value="HETEROGENEOUS NUCLEAR RIBONUCLEOPROTEIN 1"/>
    <property type="match status" value="1"/>
</dbReference>
<organism evidence="2 3">
    <name type="scientific">Dibothriocephalus latus</name>
    <name type="common">Fish tapeworm</name>
    <name type="synonym">Diphyllobothrium latum</name>
    <dbReference type="NCBI Taxonomy" id="60516"/>
    <lineage>
        <taxon>Eukaryota</taxon>
        <taxon>Metazoa</taxon>
        <taxon>Spiralia</taxon>
        <taxon>Lophotrochozoa</taxon>
        <taxon>Platyhelminthes</taxon>
        <taxon>Cestoda</taxon>
        <taxon>Eucestoda</taxon>
        <taxon>Diphyllobothriidea</taxon>
        <taxon>Diphyllobothriidae</taxon>
        <taxon>Dibothriocephalus</taxon>
    </lineage>
</organism>
<evidence type="ECO:0000313" key="3">
    <source>
        <dbReference type="Proteomes" id="UP000281553"/>
    </source>
</evidence>
<proteinExistence type="predicted"/>
<gene>
    <name evidence="2" type="ORF">DILT_LOCUS12741</name>
</gene>
<name>A0A3P7LUI9_DIBLA</name>
<dbReference type="OrthoDB" id="1875751at2759"/>
<feature type="domain" description="RRM" evidence="1">
    <location>
        <begin position="24"/>
        <end position="95"/>
    </location>
</feature>
<feature type="non-terminal residue" evidence="2">
    <location>
        <position position="239"/>
    </location>
</feature>
<feature type="domain" description="RRM" evidence="1">
    <location>
        <begin position="126"/>
        <end position="197"/>
    </location>
</feature>
<dbReference type="EMBL" id="UYRU01067545">
    <property type="protein sequence ID" value="VDN16910.1"/>
    <property type="molecule type" value="Genomic_DNA"/>
</dbReference>
<dbReference type="SMART" id="SM00360">
    <property type="entry name" value="RRM"/>
    <property type="match status" value="2"/>
</dbReference>
<dbReference type="PANTHER" id="PTHR48035:SF2">
    <property type="entry name" value="RNA-BINDING REGION RNP-1 DOMAIN-CONTAINING PROTEIN"/>
    <property type="match status" value="1"/>
</dbReference>
<evidence type="ECO:0000313" key="2">
    <source>
        <dbReference type="EMBL" id="VDN16910.1"/>
    </source>
</evidence>
<dbReference type="SUPFAM" id="SSF54928">
    <property type="entry name" value="RNA-binding domain, RBD"/>
    <property type="match status" value="1"/>
</dbReference>
<dbReference type="Proteomes" id="UP000281553">
    <property type="component" value="Unassembled WGS sequence"/>
</dbReference>
<reference evidence="2 3" key="1">
    <citation type="submission" date="2018-11" db="EMBL/GenBank/DDBJ databases">
        <authorList>
            <consortium name="Pathogen Informatics"/>
        </authorList>
    </citation>
    <scope>NUCLEOTIDE SEQUENCE [LARGE SCALE GENOMIC DNA]</scope>
</reference>
<dbReference type="InterPro" id="IPR035979">
    <property type="entry name" value="RBD_domain_sf"/>
</dbReference>
<keyword evidence="3" id="KW-1185">Reference proteome</keyword>
<dbReference type="AlphaFoldDB" id="A0A3P7LUI9"/>
<dbReference type="InterPro" id="IPR012677">
    <property type="entry name" value="Nucleotide-bd_a/b_plait_sf"/>
</dbReference>
<sequence>MTSLTSEAPSTTGNCVGQPRRVVELYVDGMKDDITMEALRTHFAQFGDVLEVSQFKPSSTNRYCGNTLIILRPKCNVPTFLHKAHKIRGCPITVVKRVSDGNQQSDLASAESDTMGCAEDTPTVLKLSVDGIKARITVEMLRDYFGQFGEVLDVYLYTTPVTHIRCGNGIITLRPSCNVVTILHAKHCISGASIHVFQLAYDGNQPGEAVGDAVQIYVDGIRGGVTVETLRNYYAQFGE</sequence>
<dbReference type="InterPro" id="IPR053260">
    <property type="entry name" value="hnRNP"/>
</dbReference>
<protein>
    <recommendedName>
        <fullName evidence="1">RRM domain-containing protein</fullName>
    </recommendedName>
</protein>
<accession>A0A3P7LUI9</accession>
<dbReference type="InterPro" id="IPR000504">
    <property type="entry name" value="RRM_dom"/>
</dbReference>